<evidence type="ECO:0008006" key="3">
    <source>
        <dbReference type="Google" id="ProtNLM"/>
    </source>
</evidence>
<reference evidence="1 2" key="1">
    <citation type="submission" date="2018-08" db="EMBL/GenBank/DDBJ databases">
        <title>A genome reference for cultivated species of the human gut microbiota.</title>
        <authorList>
            <person name="Zou Y."/>
            <person name="Xue W."/>
            <person name="Luo G."/>
        </authorList>
    </citation>
    <scope>NUCLEOTIDE SEQUENCE [LARGE SCALE GENOMIC DNA]</scope>
    <source>
        <strain evidence="1 2">AF28-15</strain>
    </source>
</reference>
<comment type="caution">
    <text evidence="1">The sequence shown here is derived from an EMBL/GenBank/DDBJ whole genome shotgun (WGS) entry which is preliminary data.</text>
</comment>
<dbReference type="SUPFAM" id="SSF52540">
    <property type="entry name" value="P-loop containing nucleoside triphosphate hydrolases"/>
    <property type="match status" value="1"/>
</dbReference>
<dbReference type="Gene3D" id="3.40.50.300">
    <property type="entry name" value="P-loop containing nucleotide triphosphate hydrolases"/>
    <property type="match status" value="1"/>
</dbReference>
<dbReference type="Pfam" id="PF05621">
    <property type="entry name" value="TniB"/>
    <property type="match status" value="1"/>
</dbReference>
<dbReference type="AlphaFoldDB" id="A0A3R5W3H6"/>
<accession>A0A3R5W3H6</accession>
<dbReference type="EMBL" id="QRTF01000007">
    <property type="protein sequence ID" value="RGQ52013.1"/>
    <property type="molecule type" value="Genomic_DNA"/>
</dbReference>
<evidence type="ECO:0000313" key="1">
    <source>
        <dbReference type="EMBL" id="RGQ52013.1"/>
    </source>
</evidence>
<gene>
    <name evidence="1" type="ORF">DWY96_04930</name>
</gene>
<dbReference type="InterPro" id="IPR027417">
    <property type="entry name" value="P-loop_NTPase"/>
</dbReference>
<dbReference type="RefSeq" id="WP_118109170.1">
    <property type="nucleotide sequence ID" value="NZ_QRTF01000007.1"/>
</dbReference>
<organism evidence="1 2">
    <name type="scientific">Roseburia inulinivorans</name>
    <dbReference type="NCBI Taxonomy" id="360807"/>
    <lineage>
        <taxon>Bacteria</taxon>
        <taxon>Bacillati</taxon>
        <taxon>Bacillota</taxon>
        <taxon>Clostridia</taxon>
        <taxon>Lachnospirales</taxon>
        <taxon>Lachnospiraceae</taxon>
        <taxon>Roseburia</taxon>
    </lineage>
</organism>
<protein>
    <recommendedName>
        <fullName evidence="3">AAA+ ATPase domain-containing protein</fullName>
    </recommendedName>
</protein>
<dbReference type="Proteomes" id="UP000283738">
    <property type="component" value="Unassembled WGS sequence"/>
</dbReference>
<sequence>MTDITTKLPEMKSGDKLIAALAVMPQYDENICGQNHAVRLMALSDLYQIYVPSQMSLEIYSKLYLALLRSIQKKSTKLAIKQRYENYKAIQQNSYGGILGGSDSFTIIGTSGIGKSTAISRAISLITENQIIEMGELSTRIIPCLIVQCPFDSSVKGLLLEILRKVDETLDSRYYPYALKARATTDMLIGSVSQVALNHIGMLIVDEIQNVVNSKNGKSLIGALTQLINNSGISICMVGTPESTVFFESAMQLARRSVGLQYTAMSYNEYFQNFCKIIFRYQFLKNYTEISPAIMEWLYEHSAGVISVVVALIHDAQEIAILTGKEVLDIGTLNEAYQQRLSLLHSYIEPPIVQKKTITKRKKAVAKIESQTDNNVDLESYSISAIAEKAKAESLDVVDLLKKVCNVIEVAV</sequence>
<proteinExistence type="predicted"/>
<evidence type="ECO:0000313" key="2">
    <source>
        <dbReference type="Proteomes" id="UP000283738"/>
    </source>
</evidence>
<dbReference type="InterPro" id="IPR008868">
    <property type="entry name" value="TniB"/>
</dbReference>
<name>A0A3R5W3H6_9FIRM</name>